<dbReference type="InterPro" id="IPR006113">
    <property type="entry name" value="6PGDH_Gnd/GntZ"/>
</dbReference>
<dbReference type="InterPro" id="IPR036291">
    <property type="entry name" value="NAD(P)-bd_dom_sf"/>
</dbReference>
<comment type="catalytic activity">
    <reaction evidence="6 10">
        <text>6-phospho-D-gluconate + NADP(+) = D-ribulose 5-phosphate + CO2 + NADPH</text>
        <dbReference type="Rhea" id="RHEA:10116"/>
        <dbReference type="ChEBI" id="CHEBI:16526"/>
        <dbReference type="ChEBI" id="CHEBI:57783"/>
        <dbReference type="ChEBI" id="CHEBI:58121"/>
        <dbReference type="ChEBI" id="CHEBI:58349"/>
        <dbReference type="ChEBI" id="CHEBI:58759"/>
        <dbReference type="EC" id="1.1.1.44"/>
    </reaction>
</comment>
<feature type="binding site" description="in other chain" evidence="8">
    <location>
        <position position="279"/>
    </location>
    <ligand>
        <name>substrate</name>
        <note>ligand shared between dimeric partners</note>
    </ligand>
</feature>
<feature type="domain" description="6-phosphogluconate dehydrogenase C-terminal" evidence="11">
    <location>
        <begin position="182"/>
        <end position="489"/>
    </location>
</feature>
<dbReference type="PIRSF" id="PIRSF000109">
    <property type="entry name" value="6PGD"/>
    <property type="match status" value="1"/>
</dbReference>
<dbReference type="GO" id="GO:0004616">
    <property type="term" value="F:phosphogluconate dehydrogenase (decarboxylating) activity"/>
    <property type="evidence" value="ECO:0007669"/>
    <property type="project" value="UniProtKB-EC"/>
</dbReference>
<comment type="subunit">
    <text evidence="6">Homodimer.</text>
</comment>
<dbReference type="EC" id="1.1.1.44" evidence="6 10"/>
<dbReference type="FunFam" id="3.40.50.720:FF:000007">
    <property type="entry name" value="6-phosphogluconate dehydrogenase, decarboxylating"/>
    <property type="match status" value="1"/>
</dbReference>
<evidence type="ECO:0000256" key="8">
    <source>
        <dbReference type="PIRSR" id="PIRSR000109-2"/>
    </source>
</evidence>
<dbReference type="InterPro" id="IPR006114">
    <property type="entry name" value="6PGDH_C"/>
</dbReference>
<evidence type="ECO:0000259" key="11">
    <source>
        <dbReference type="SMART" id="SM01350"/>
    </source>
</evidence>
<protein>
    <recommendedName>
        <fullName evidence="6 10">6-phosphogluconate dehydrogenase, decarboxylating</fullName>
        <ecNumber evidence="6 10">1.1.1.44</ecNumber>
    </recommendedName>
</protein>
<dbReference type="Pfam" id="PF00393">
    <property type="entry name" value="6PGD"/>
    <property type="match status" value="1"/>
</dbReference>
<dbReference type="FunFam" id="1.10.1040.10:FF:000002">
    <property type="entry name" value="6-phosphogluconate dehydrogenase, decarboxylating"/>
    <property type="match status" value="1"/>
</dbReference>
<evidence type="ECO:0000256" key="7">
    <source>
        <dbReference type="PIRSR" id="PIRSR000109-1"/>
    </source>
</evidence>
<gene>
    <name evidence="12" type="ORF">ASTO00021_LOCUS571</name>
</gene>
<dbReference type="Gene3D" id="1.20.5.320">
    <property type="entry name" value="6-Phosphogluconate Dehydrogenase, domain 3"/>
    <property type="match status" value="1"/>
</dbReference>
<dbReference type="SUPFAM" id="SSF51735">
    <property type="entry name" value="NAD(P)-binding Rossmann-fold domains"/>
    <property type="match status" value="1"/>
</dbReference>
<feature type="binding site" description="in other chain" evidence="8">
    <location>
        <begin position="189"/>
        <end position="190"/>
    </location>
    <ligand>
        <name>substrate</name>
        <note>ligand shared between dimeric partners</note>
    </ligand>
</feature>
<evidence type="ECO:0000313" key="12">
    <source>
        <dbReference type="EMBL" id="CAE0430263.1"/>
    </source>
</evidence>
<feature type="binding site" description="in other chain" evidence="8">
    <location>
        <begin position="132"/>
        <end position="134"/>
    </location>
    <ligand>
        <name>substrate</name>
        <note>ligand shared between dimeric partners</note>
    </ligand>
</feature>
<dbReference type="EMBL" id="HBIN01001076">
    <property type="protein sequence ID" value="CAE0430263.1"/>
    <property type="molecule type" value="Transcribed_RNA"/>
</dbReference>
<keyword evidence="4 10" id="KW-0311">Gluconate utilization</keyword>
<proteinExistence type="inferred from homology"/>
<dbReference type="GO" id="GO:0050661">
    <property type="term" value="F:NADP binding"/>
    <property type="evidence" value="ECO:0007669"/>
    <property type="project" value="InterPro"/>
</dbReference>
<keyword evidence="5 6" id="KW-0570">Pentose shunt</keyword>
<feature type="binding site" description="in other chain" evidence="8">
    <location>
        <position position="306"/>
    </location>
    <ligand>
        <name>substrate</name>
        <note>ligand shared between dimeric partners</note>
    </ligand>
</feature>
<evidence type="ECO:0000256" key="4">
    <source>
        <dbReference type="ARBA" id="ARBA00023064"/>
    </source>
</evidence>
<comment type="similarity">
    <text evidence="2 6 10">Belongs to the 6-phosphogluconate dehydrogenase family.</text>
</comment>
<dbReference type="InterPro" id="IPR006183">
    <property type="entry name" value="Pgluconate_DH"/>
</dbReference>
<evidence type="ECO:0000256" key="2">
    <source>
        <dbReference type="ARBA" id="ARBA00008419"/>
    </source>
</evidence>
<dbReference type="SMART" id="SM01350">
    <property type="entry name" value="6PGD"/>
    <property type="match status" value="1"/>
</dbReference>
<name>A0A7S3LH01_9STRA</name>
<dbReference type="Pfam" id="PF03446">
    <property type="entry name" value="NAD_binding_2"/>
    <property type="match status" value="1"/>
</dbReference>
<evidence type="ECO:0000256" key="10">
    <source>
        <dbReference type="RuleBase" id="RU000485"/>
    </source>
</evidence>
<dbReference type="Gene3D" id="1.10.1040.10">
    <property type="entry name" value="N-(1-d-carboxylethyl)-l-norvaline Dehydrogenase, domain 2"/>
    <property type="match status" value="1"/>
</dbReference>
<feature type="binding site" evidence="9">
    <location>
        <begin position="78"/>
        <end position="80"/>
    </location>
    <ligand>
        <name>NADP(+)</name>
        <dbReference type="ChEBI" id="CHEBI:58349"/>
    </ligand>
</feature>
<dbReference type="InterPro" id="IPR006115">
    <property type="entry name" value="6PGDH_NADP-bd"/>
</dbReference>
<comment type="pathway">
    <text evidence="1 6 10">Carbohydrate degradation; pentose phosphate pathway; D-ribulose 5-phosphate from D-glucose 6-phosphate (oxidative stage): step 3/3.</text>
</comment>
<reference evidence="12" key="1">
    <citation type="submission" date="2021-01" db="EMBL/GenBank/DDBJ databases">
        <authorList>
            <person name="Corre E."/>
            <person name="Pelletier E."/>
            <person name="Niang G."/>
            <person name="Scheremetjew M."/>
            <person name="Finn R."/>
            <person name="Kale V."/>
            <person name="Holt S."/>
            <person name="Cochrane G."/>
            <person name="Meng A."/>
            <person name="Brown T."/>
            <person name="Cohen L."/>
        </authorList>
    </citation>
    <scope>NUCLEOTIDE SEQUENCE</scope>
    <source>
        <strain evidence="12">GSBS06</strain>
    </source>
</reference>
<feature type="binding site" evidence="9">
    <location>
        <position position="106"/>
    </location>
    <ligand>
        <name>NADP(+)</name>
        <dbReference type="ChEBI" id="CHEBI:58349"/>
    </ligand>
</feature>
<evidence type="ECO:0000256" key="1">
    <source>
        <dbReference type="ARBA" id="ARBA00004874"/>
    </source>
</evidence>
<feature type="binding site" evidence="8">
    <location>
        <position position="465"/>
    </location>
    <ligand>
        <name>substrate</name>
        <note>ligand shared between dimeric partners</note>
    </ligand>
</feature>
<dbReference type="PRINTS" id="PR00076">
    <property type="entry name" value="6PGDHDRGNASE"/>
</dbReference>
<feature type="binding site" evidence="8">
    <location>
        <position position="471"/>
    </location>
    <ligand>
        <name>substrate</name>
        <note>ligand shared between dimeric partners</note>
    </ligand>
</feature>
<organism evidence="12">
    <name type="scientific">Aplanochytrium stocchinoi</name>
    <dbReference type="NCBI Taxonomy" id="215587"/>
    <lineage>
        <taxon>Eukaryota</taxon>
        <taxon>Sar</taxon>
        <taxon>Stramenopiles</taxon>
        <taxon>Bigyra</taxon>
        <taxon>Labyrinthulomycetes</taxon>
        <taxon>Thraustochytrida</taxon>
        <taxon>Thraustochytriidae</taxon>
        <taxon>Aplanochytrium</taxon>
    </lineage>
</organism>
<dbReference type="GO" id="GO:0006098">
    <property type="term" value="P:pentose-phosphate shunt"/>
    <property type="evidence" value="ECO:0007669"/>
    <property type="project" value="UniProtKB-UniPathway"/>
</dbReference>
<feature type="binding site" description="in other chain" evidence="8">
    <location>
        <position position="194"/>
    </location>
    <ligand>
        <name>substrate</name>
        <note>ligand shared between dimeric partners</note>
    </ligand>
</feature>
<accession>A0A7S3LH01</accession>
<feature type="binding site" description="in other chain" evidence="8">
    <location>
        <position position="106"/>
    </location>
    <ligand>
        <name>substrate</name>
        <note>ligand shared between dimeric partners</note>
    </ligand>
</feature>
<dbReference type="Gene3D" id="3.40.50.720">
    <property type="entry name" value="NAD(P)-binding Rossmann-like Domain"/>
    <property type="match status" value="1"/>
</dbReference>
<feature type="active site" description="Proton donor" evidence="7">
    <location>
        <position position="193"/>
    </location>
</feature>
<dbReference type="InterPro" id="IPR008927">
    <property type="entry name" value="6-PGluconate_DH-like_C_sf"/>
</dbReference>
<evidence type="ECO:0000256" key="5">
    <source>
        <dbReference type="ARBA" id="ARBA00023126"/>
    </source>
</evidence>
<feature type="binding site" evidence="9">
    <location>
        <begin position="31"/>
        <end position="33"/>
    </location>
    <ligand>
        <name>NADP(+)</name>
        <dbReference type="ChEBI" id="CHEBI:58349"/>
    </ligand>
</feature>
<evidence type="ECO:0000256" key="3">
    <source>
        <dbReference type="ARBA" id="ARBA00023002"/>
    </source>
</evidence>
<evidence type="ECO:0000256" key="6">
    <source>
        <dbReference type="PIRNR" id="PIRNR000109"/>
    </source>
</evidence>
<dbReference type="UniPathway" id="UPA00115">
    <property type="reaction ID" value="UER00410"/>
</dbReference>
<dbReference type="NCBIfam" id="NF006765">
    <property type="entry name" value="PRK09287.1"/>
    <property type="match status" value="1"/>
</dbReference>
<feature type="active site" description="Proton acceptor" evidence="7">
    <location>
        <position position="186"/>
    </location>
</feature>
<dbReference type="SUPFAM" id="SSF48179">
    <property type="entry name" value="6-phosphogluconate dehydrogenase C-terminal domain-like"/>
    <property type="match status" value="1"/>
</dbReference>
<evidence type="ECO:0000256" key="9">
    <source>
        <dbReference type="PIRSR" id="PIRSR000109-3"/>
    </source>
</evidence>
<keyword evidence="6 10" id="KW-0521">NADP</keyword>
<dbReference type="PANTHER" id="PTHR11811">
    <property type="entry name" value="6-PHOSPHOGLUCONATE DEHYDROGENASE"/>
    <property type="match status" value="1"/>
</dbReference>
<dbReference type="InterPro" id="IPR013328">
    <property type="entry name" value="6PGD_dom2"/>
</dbReference>
<comment type="function">
    <text evidence="6">Catalyzes the oxidative decarboxylation of 6-phosphogluconate to ribulose 5-phosphate and CO(2), with concomitant reduction of NADP to NADPH.</text>
</comment>
<sequence length="495" mass="54176">MAEFGLYGLAVMGQNWALNVAEHGFTISVCNRSPEKVDVCVSRAKAELGDKASNLTGYKDVKEFVDSLSKPRKIMFLVKAGKPVDASIALFMDLLEEGDILIDGGNEWFENTIRRTEEVAPKGIIYMAMGVSGGEEGARNGPSLMPGGDKAGYDAIEPIIMKCAAQTDSGPCTTYIGGVGSGNYVKMVHNGIEYGDMQLIAEAYTILKTVANIGNDELAAIFEEWNKAELDSFLMEITAKILAKKDVDVYTSAVSGAQLIASDEGTYLVDQILDATGNKGTGKMTIKEGAERAVAVGTMAGALDARFIAFDKDARKVIAPLVDGPTKMPAVDKRQLIDDVRNALYCSKICSYAQGMNLIREASNQYDWGVNLGECARIWKGGCIIRAKFLDRIKTAYDKDANLVNLLIDPDFKEEMAVRQSSWRRITSLCAAAGIPIPSMYSSLAYFDQYRRETLIGASLVQGQRDFFGSHTFERKDKPRGEKFHCKWTDAHNIE</sequence>
<dbReference type="GO" id="GO:0019521">
    <property type="term" value="P:D-gluconate metabolic process"/>
    <property type="evidence" value="ECO:0007669"/>
    <property type="project" value="UniProtKB-KW"/>
</dbReference>
<dbReference type="AlphaFoldDB" id="A0A7S3LH01"/>
<dbReference type="NCBIfam" id="TIGR00873">
    <property type="entry name" value="gnd"/>
    <property type="match status" value="1"/>
</dbReference>
<feature type="binding site" evidence="9">
    <location>
        <begin position="8"/>
        <end position="13"/>
    </location>
    <ligand>
        <name>NADP(+)</name>
        <dbReference type="ChEBI" id="CHEBI:58349"/>
    </ligand>
</feature>
<keyword evidence="3 6" id="KW-0560">Oxidoreductase</keyword>